<dbReference type="InterPro" id="IPR037004">
    <property type="entry name" value="Exonuc_VII_ssu_sf"/>
</dbReference>
<dbReference type="NCBIfam" id="NF002140">
    <property type="entry name" value="PRK00977.1-4"/>
    <property type="match status" value="1"/>
</dbReference>
<organism evidence="7 8">
    <name type="scientific">Saliterribacillus persicus</name>
    <dbReference type="NCBI Taxonomy" id="930114"/>
    <lineage>
        <taxon>Bacteria</taxon>
        <taxon>Bacillati</taxon>
        <taxon>Bacillota</taxon>
        <taxon>Bacilli</taxon>
        <taxon>Bacillales</taxon>
        <taxon>Bacillaceae</taxon>
        <taxon>Saliterribacillus</taxon>
    </lineage>
</organism>
<dbReference type="SUPFAM" id="SSF116842">
    <property type="entry name" value="XseB-like"/>
    <property type="match status" value="1"/>
</dbReference>
<evidence type="ECO:0000313" key="8">
    <source>
        <dbReference type="Proteomes" id="UP000252585"/>
    </source>
</evidence>
<dbReference type="AlphaFoldDB" id="A0A368XBS4"/>
<keyword evidence="8" id="KW-1185">Reference proteome</keyword>
<accession>A0A368XBS4</accession>
<comment type="function">
    <text evidence="6">Bidirectionally degrades single-stranded DNA into large acid-insoluble oligonucleotides, which are then degraded further into small acid-soluble oligonucleotides.</text>
</comment>
<evidence type="ECO:0000313" key="7">
    <source>
        <dbReference type="EMBL" id="RCW65413.1"/>
    </source>
</evidence>
<keyword evidence="2 6" id="KW-0963">Cytoplasm</keyword>
<dbReference type="NCBIfam" id="TIGR01280">
    <property type="entry name" value="xseB"/>
    <property type="match status" value="1"/>
</dbReference>
<keyword evidence="4 6" id="KW-0378">Hydrolase</keyword>
<name>A0A368XBS4_9BACI</name>
<dbReference type="GO" id="GO:0005829">
    <property type="term" value="C:cytosol"/>
    <property type="evidence" value="ECO:0007669"/>
    <property type="project" value="TreeGrafter"/>
</dbReference>
<protein>
    <recommendedName>
        <fullName evidence="6">Exodeoxyribonuclease 7 small subunit</fullName>
        <ecNumber evidence="6">3.1.11.6</ecNumber>
    </recommendedName>
    <alternativeName>
        <fullName evidence="6">Exodeoxyribonuclease VII small subunit</fullName>
        <shortName evidence="6">Exonuclease VII small subunit</shortName>
    </alternativeName>
</protein>
<comment type="similarity">
    <text evidence="1 6">Belongs to the XseB family.</text>
</comment>
<dbReference type="InterPro" id="IPR003761">
    <property type="entry name" value="Exonuc_VII_S"/>
</dbReference>
<dbReference type="EC" id="3.1.11.6" evidence="6"/>
<dbReference type="Gene3D" id="1.10.287.1040">
    <property type="entry name" value="Exonuclease VII, small subunit"/>
    <property type="match status" value="1"/>
</dbReference>
<comment type="subcellular location">
    <subcellularLocation>
        <location evidence="6">Cytoplasm</location>
    </subcellularLocation>
</comment>
<evidence type="ECO:0000256" key="2">
    <source>
        <dbReference type="ARBA" id="ARBA00022490"/>
    </source>
</evidence>
<dbReference type="Proteomes" id="UP000252585">
    <property type="component" value="Unassembled WGS sequence"/>
</dbReference>
<dbReference type="GO" id="GO:0008855">
    <property type="term" value="F:exodeoxyribonuclease VII activity"/>
    <property type="evidence" value="ECO:0007669"/>
    <property type="project" value="UniProtKB-UniRule"/>
</dbReference>
<comment type="caution">
    <text evidence="7">The sequence shown here is derived from an EMBL/GenBank/DDBJ whole genome shotgun (WGS) entry which is preliminary data.</text>
</comment>
<dbReference type="PANTHER" id="PTHR34137">
    <property type="entry name" value="EXODEOXYRIBONUCLEASE 7 SMALL SUBUNIT"/>
    <property type="match status" value="1"/>
</dbReference>
<dbReference type="RefSeq" id="WP_114353697.1">
    <property type="nucleotide sequence ID" value="NZ_QPJJ01000011.1"/>
</dbReference>
<comment type="subunit">
    <text evidence="6">Heterooligomer composed of large and small subunits.</text>
</comment>
<proteinExistence type="inferred from homology"/>
<dbReference type="EMBL" id="QPJJ01000011">
    <property type="protein sequence ID" value="RCW65413.1"/>
    <property type="molecule type" value="Genomic_DNA"/>
</dbReference>
<dbReference type="OrthoDB" id="9798666at2"/>
<evidence type="ECO:0000256" key="3">
    <source>
        <dbReference type="ARBA" id="ARBA00022722"/>
    </source>
</evidence>
<dbReference type="GO" id="GO:0006308">
    <property type="term" value="P:DNA catabolic process"/>
    <property type="evidence" value="ECO:0007669"/>
    <property type="project" value="UniProtKB-UniRule"/>
</dbReference>
<comment type="catalytic activity">
    <reaction evidence="6">
        <text>Exonucleolytic cleavage in either 5'- to 3'- or 3'- to 5'-direction to yield nucleoside 5'-phosphates.</text>
        <dbReference type="EC" id="3.1.11.6"/>
    </reaction>
</comment>
<dbReference type="GO" id="GO:0009318">
    <property type="term" value="C:exodeoxyribonuclease VII complex"/>
    <property type="evidence" value="ECO:0007669"/>
    <property type="project" value="UniProtKB-UniRule"/>
</dbReference>
<evidence type="ECO:0000256" key="4">
    <source>
        <dbReference type="ARBA" id="ARBA00022801"/>
    </source>
</evidence>
<reference evidence="7 8" key="1">
    <citation type="submission" date="2018-07" db="EMBL/GenBank/DDBJ databases">
        <title>Genomic Encyclopedia of Type Strains, Phase IV (KMG-IV): sequencing the most valuable type-strain genomes for metagenomic binning, comparative biology and taxonomic classification.</title>
        <authorList>
            <person name="Goeker M."/>
        </authorList>
    </citation>
    <scope>NUCLEOTIDE SEQUENCE [LARGE SCALE GENOMIC DNA]</scope>
    <source>
        <strain evidence="7 8">DSM 27696</strain>
    </source>
</reference>
<evidence type="ECO:0000256" key="5">
    <source>
        <dbReference type="ARBA" id="ARBA00022839"/>
    </source>
</evidence>
<evidence type="ECO:0000256" key="1">
    <source>
        <dbReference type="ARBA" id="ARBA00009998"/>
    </source>
</evidence>
<gene>
    <name evidence="6" type="primary">xseB</name>
    <name evidence="7" type="ORF">DFR57_111148</name>
</gene>
<dbReference type="Pfam" id="PF02609">
    <property type="entry name" value="Exonuc_VII_S"/>
    <property type="match status" value="1"/>
</dbReference>
<dbReference type="HAMAP" id="MF_00337">
    <property type="entry name" value="Exonuc_7_S"/>
    <property type="match status" value="1"/>
</dbReference>
<keyword evidence="5 6" id="KW-0269">Exonuclease</keyword>
<keyword evidence="3 6" id="KW-0540">Nuclease</keyword>
<evidence type="ECO:0000256" key="6">
    <source>
        <dbReference type="HAMAP-Rule" id="MF_00337"/>
    </source>
</evidence>
<dbReference type="PANTHER" id="PTHR34137:SF1">
    <property type="entry name" value="EXODEOXYRIBONUCLEASE 7 SMALL SUBUNIT"/>
    <property type="match status" value="1"/>
</dbReference>
<sequence>MTKENKELSFEEALERLEEIVEKMEEGDIPLEAALDYYSEGANLSKICHNKLTKAEKKMQQIVDENGELVAFDLQEEK</sequence>